<evidence type="ECO:0000256" key="1">
    <source>
        <dbReference type="SAM" id="MobiDB-lite"/>
    </source>
</evidence>
<keyword evidence="3" id="KW-1185">Reference proteome</keyword>
<organism evidence="2">
    <name type="scientific">Oikopleura dioica</name>
    <name type="common">Tunicate</name>
    <dbReference type="NCBI Taxonomy" id="34765"/>
    <lineage>
        <taxon>Eukaryota</taxon>
        <taxon>Metazoa</taxon>
        <taxon>Chordata</taxon>
        <taxon>Tunicata</taxon>
        <taxon>Appendicularia</taxon>
        <taxon>Copelata</taxon>
        <taxon>Oikopleuridae</taxon>
        <taxon>Oikopleura</taxon>
    </lineage>
</organism>
<evidence type="ECO:0000313" key="3">
    <source>
        <dbReference type="Proteomes" id="UP000001307"/>
    </source>
</evidence>
<evidence type="ECO:0000313" key="2">
    <source>
        <dbReference type="EMBL" id="CBY12598.1"/>
    </source>
</evidence>
<name>E4XS50_OIKDI</name>
<accession>E4XS50</accession>
<feature type="region of interest" description="Disordered" evidence="1">
    <location>
        <begin position="390"/>
        <end position="412"/>
    </location>
</feature>
<sequence>MMKNRNKKAVQLALSILCLISVTVVFTNPVYLQKKDDFSESLAKPQTTAEPHSEIIFSTSGTATSMIVTSSAANLSPTTVITTDRTEAPISATTSESISAETLTSSTRTAVTTEISDNSISTVATVSSSTASITKASTEITTKAKTSNPATIEYTTRFETPNLTTTIAAFATATTRSTTLSEITTTSEEFSTALEEITNPCFDHNCGDLTCFPINNIATCFDPQISKIGFLTYDRNMTVKCANGNSDGKLFIKHECLDKSDNCELDLVKIHMTFFEATLNKNEYYINTHAAEPSRAMYQLDENHTKAGWVLQLERELWESNEELGSTWLFEKVECNEERCPVFVRAAERPYRGWKRDHSERDSPLLALDTIDENNEDFWCESLAKPQTTKEPHSEISFSTRKTTTTSETEASTSMIVTTSAANLSSTKVIATDRTESSIVATTSESISAKTLTSSTRTALTTEISDKSMSTEATLSASTAAKTEAATENATRAKTSISTSNAYSSAEPTQTRSATYGFTTTFGTTNPTTTSAALTTATTNEEFSTAVAEITNPCFDHNCGDLTCFPVNNIATCFGPEIQKIGFLTYDRNMTVQCANGNSHCITKHTCLPNIKVPCDVEHVKIHMTFFEATLNKNEYYINTHADKPSRAMYQLDENHSKAGWVLQLEKELSESNEEIGSRWLIEKVECNEERCPVFVRAAERPHRGWKRDHSERVSPLLALDEIDENNEDFWWFIEIQ</sequence>
<protein>
    <submittedName>
        <fullName evidence="2">Uncharacterized protein</fullName>
    </submittedName>
</protein>
<dbReference type="InParanoid" id="E4XS50"/>
<reference evidence="2" key="1">
    <citation type="journal article" date="2010" name="Science">
        <title>Plasticity of animal genome architecture unmasked by rapid evolution of a pelagic tunicate.</title>
        <authorList>
            <person name="Denoeud F."/>
            <person name="Henriet S."/>
            <person name="Mungpakdee S."/>
            <person name="Aury J.M."/>
            <person name="Da Silva C."/>
            <person name="Brinkmann H."/>
            <person name="Mikhaleva J."/>
            <person name="Olsen L.C."/>
            <person name="Jubin C."/>
            <person name="Canestro C."/>
            <person name="Bouquet J.M."/>
            <person name="Danks G."/>
            <person name="Poulain J."/>
            <person name="Campsteijn C."/>
            <person name="Adamski M."/>
            <person name="Cross I."/>
            <person name="Yadetie F."/>
            <person name="Muffato M."/>
            <person name="Louis A."/>
            <person name="Butcher S."/>
            <person name="Tsagkogeorga G."/>
            <person name="Konrad A."/>
            <person name="Singh S."/>
            <person name="Jensen M.F."/>
            <person name="Cong E.H."/>
            <person name="Eikeseth-Otteraa H."/>
            <person name="Noel B."/>
            <person name="Anthouard V."/>
            <person name="Porcel B.M."/>
            <person name="Kachouri-Lafond R."/>
            <person name="Nishino A."/>
            <person name="Ugolini M."/>
            <person name="Chourrout P."/>
            <person name="Nishida H."/>
            <person name="Aasland R."/>
            <person name="Huzurbazar S."/>
            <person name="Westhof E."/>
            <person name="Delsuc F."/>
            <person name="Lehrach H."/>
            <person name="Reinhardt R."/>
            <person name="Weissenbach J."/>
            <person name="Roy S.W."/>
            <person name="Artiguenave F."/>
            <person name="Postlethwait J.H."/>
            <person name="Manak J.R."/>
            <person name="Thompson E.M."/>
            <person name="Jaillon O."/>
            <person name="Du Pasquier L."/>
            <person name="Boudinot P."/>
            <person name="Liberles D.A."/>
            <person name="Volff J.N."/>
            <person name="Philippe H."/>
            <person name="Lenhard B."/>
            <person name="Roest Crollius H."/>
            <person name="Wincker P."/>
            <person name="Chourrout D."/>
        </authorList>
    </citation>
    <scope>NUCLEOTIDE SEQUENCE [LARGE SCALE GENOMIC DNA]</scope>
</reference>
<gene>
    <name evidence="2" type="ORF">GSOID_T00001999001</name>
</gene>
<feature type="compositionally biased region" description="Low complexity" evidence="1">
    <location>
        <begin position="395"/>
        <end position="412"/>
    </location>
</feature>
<dbReference type="AlphaFoldDB" id="E4XS50"/>
<dbReference type="EMBL" id="FN653130">
    <property type="protein sequence ID" value="CBY12598.1"/>
    <property type="molecule type" value="Genomic_DNA"/>
</dbReference>
<proteinExistence type="predicted"/>
<dbReference type="Proteomes" id="UP000001307">
    <property type="component" value="Unassembled WGS sequence"/>
</dbReference>